<dbReference type="GeneTree" id="ENSGT01030000234519"/>
<evidence type="ECO:0000256" key="9">
    <source>
        <dbReference type="ARBA" id="ARBA00023163"/>
    </source>
</evidence>
<dbReference type="GO" id="GO:0000122">
    <property type="term" value="P:negative regulation of transcription by RNA polymerase II"/>
    <property type="evidence" value="ECO:0007669"/>
    <property type="project" value="Ensembl"/>
</dbReference>
<dbReference type="PANTHER" id="PTHR10814">
    <property type="entry name" value="TRANSDUCIN-LIKE ENHANCER PROTEIN"/>
    <property type="match status" value="1"/>
</dbReference>
<dbReference type="GO" id="GO:0007284">
    <property type="term" value="P:spermatogonial cell division"/>
    <property type="evidence" value="ECO:0007669"/>
    <property type="project" value="Ensembl"/>
</dbReference>
<dbReference type="InterPro" id="IPR001680">
    <property type="entry name" value="WD40_rpt"/>
</dbReference>
<dbReference type="FunFam" id="2.130.10.10:FF:000546">
    <property type="entry name" value="TLE family member 6, subcortical maternal complex member"/>
    <property type="match status" value="1"/>
</dbReference>
<dbReference type="SUPFAM" id="SSF50978">
    <property type="entry name" value="WD40 repeat-like"/>
    <property type="match status" value="1"/>
</dbReference>
<dbReference type="GO" id="GO:0140094">
    <property type="term" value="F:structural constituent of cytoplasmic lattice"/>
    <property type="evidence" value="ECO:0007669"/>
    <property type="project" value="Ensembl"/>
</dbReference>
<feature type="region of interest" description="Disordered" evidence="14">
    <location>
        <begin position="83"/>
        <end position="151"/>
    </location>
</feature>
<reference evidence="15" key="3">
    <citation type="submission" date="2025-09" db="UniProtKB">
        <authorList>
            <consortium name="Ensembl"/>
        </authorList>
    </citation>
    <scope>IDENTIFICATION</scope>
</reference>
<keyword evidence="7" id="KW-0677">Repeat</keyword>
<keyword evidence="6 13" id="KW-0853">WD repeat</keyword>
<dbReference type="Pfam" id="PF00400">
    <property type="entry name" value="WD40"/>
    <property type="match status" value="2"/>
</dbReference>
<dbReference type="Ensembl" id="ENSPEMT00000032575.2">
    <property type="protein sequence ID" value="ENSPEMP00000028156.2"/>
    <property type="gene ID" value="ENSPEMG00000023765.2"/>
</dbReference>
<keyword evidence="9" id="KW-0804">Transcription</keyword>
<evidence type="ECO:0000256" key="7">
    <source>
        <dbReference type="ARBA" id="ARBA00022737"/>
    </source>
</evidence>
<dbReference type="GO" id="GO:0097225">
    <property type="term" value="C:sperm midpiece"/>
    <property type="evidence" value="ECO:0007669"/>
    <property type="project" value="Ensembl"/>
</dbReference>
<evidence type="ECO:0000256" key="6">
    <source>
        <dbReference type="ARBA" id="ARBA00022574"/>
    </source>
</evidence>
<dbReference type="GO" id="GO:0005634">
    <property type="term" value="C:nucleus"/>
    <property type="evidence" value="ECO:0007669"/>
    <property type="project" value="UniProtKB-SubCell"/>
</dbReference>
<dbReference type="GO" id="GO:0140089">
    <property type="term" value="P:protein storage"/>
    <property type="evidence" value="ECO:0007669"/>
    <property type="project" value="Ensembl"/>
</dbReference>
<comment type="similarity">
    <text evidence="3">Belongs to the WD repeat Groucho/TLE family.</text>
</comment>
<feature type="region of interest" description="Disordered" evidence="14">
    <location>
        <begin position="174"/>
        <end position="242"/>
    </location>
</feature>
<dbReference type="GO" id="GO:0051646">
    <property type="term" value="P:mitochondrion localization"/>
    <property type="evidence" value="ECO:0007669"/>
    <property type="project" value="Ensembl"/>
</dbReference>
<dbReference type="GO" id="GO:0051302">
    <property type="term" value="P:regulation of cell division"/>
    <property type="evidence" value="ECO:0007669"/>
    <property type="project" value="Ensembl"/>
</dbReference>
<evidence type="ECO:0000256" key="3">
    <source>
        <dbReference type="ARBA" id="ARBA00005969"/>
    </source>
</evidence>
<feature type="compositionally biased region" description="Basic and acidic residues" evidence="14">
    <location>
        <begin position="177"/>
        <end position="190"/>
    </location>
</feature>
<organism evidence="15 16">
    <name type="scientific">Peromyscus maniculatus bairdii</name>
    <name type="common">Prairie deer mouse</name>
    <dbReference type="NCBI Taxonomy" id="230844"/>
    <lineage>
        <taxon>Eukaryota</taxon>
        <taxon>Metazoa</taxon>
        <taxon>Chordata</taxon>
        <taxon>Craniata</taxon>
        <taxon>Vertebrata</taxon>
        <taxon>Euteleostomi</taxon>
        <taxon>Mammalia</taxon>
        <taxon>Eutheria</taxon>
        <taxon>Euarchontoglires</taxon>
        <taxon>Glires</taxon>
        <taxon>Rodentia</taxon>
        <taxon>Myomorpha</taxon>
        <taxon>Muroidea</taxon>
        <taxon>Cricetidae</taxon>
        <taxon>Neotominae</taxon>
        <taxon>Peromyscus</taxon>
    </lineage>
</organism>
<evidence type="ECO:0000256" key="5">
    <source>
        <dbReference type="ARBA" id="ARBA00022553"/>
    </source>
</evidence>
<dbReference type="PRINTS" id="PR01850">
    <property type="entry name" value="GROUCHOFAMLY"/>
</dbReference>
<accession>A0A8C8U8V3</accession>
<dbReference type="GO" id="GO:0005938">
    <property type="term" value="C:cell cortex"/>
    <property type="evidence" value="ECO:0007669"/>
    <property type="project" value="Ensembl"/>
</dbReference>
<dbReference type="Proteomes" id="UP000694547">
    <property type="component" value="Chromosome 22"/>
</dbReference>
<sequence length="576" mass="63595">MTSCSQSKGALGGILPFSFSKRYSSIMEQLPEELNRVISEMMIQLDNISSLVEDFFKLMEIFSNSPHILDMVKVSTHPGAGGDSRWCVTHGPTGSVQAKQDWAEKEAKQIPEAAAPKEPKPKATPGPQPSTRRRQCLSEAEDQQDPQPVWDKEPQFWRDALTWELWKLLTDGQDNQQAERGEGPSLERKSSCVSDSELELDPETKRGSLSDLSPVLTPLGLLGDSQKDISQPQQETQESSKSAGLFLKPLCWDSEDLEYSWKRPGAPFSQVEMVAVPQALQKVRVLKHQELLLALAVSGFTRHVFTCSRSGIKVWCLTKQVAEDEFPESNLQCSGQANGAYLRTCQLSSNSRTLFAGGHNLPGVSVWDLAAPSLYEKCQLPCEGLSCQALASSEENMVFAGFTDGVVRIWDLRIRDAVRDLEGPVSAAKSLVVKGDHVWTGGLDACLRCWDLRTAKVLQEHTFQSQIMSLSLNPLEDWLLLGLANGQQCLYNSKKREALTVGTKHKTILDLKFSPNGQWWVSVGMDDLVTIHSMPMGAKIFQVPESATVTCCDVTANGRLIVTGSGDCASVYQIKY</sequence>
<evidence type="ECO:0000256" key="14">
    <source>
        <dbReference type="SAM" id="MobiDB-lite"/>
    </source>
</evidence>
<dbReference type="AlphaFoldDB" id="A0A8C8U8V3"/>
<keyword evidence="8" id="KW-0805">Transcription regulation</keyword>
<evidence type="ECO:0000313" key="16">
    <source>
        <dbReference type="Proteomes" id="UP000694547"/>
    </source>
</evidence>
<protein>
    <recommendedName>
        <fullName evidence="11">Transducin-like enhancer protein 6</fullName>
    </recommendedName>
</protein>
<dbReference type="GO" id="GO:0106333">
    <property type="term" value="C:subcortical maternal complex"/>
    <property type="evidence" value="ECO:0007669"/>
    <property type="project" value="Ensembl"/>
</dbReference>
<feature type="compositionally biased region" description="Basic and acidic residues" evidence="14">
    <location>
        <begin position="101"/>
        <end position="121"/>
    </location>
</feature>
<dbReference type="GO" id="GO:0005667">
    <property type="term" value="C:transcription regulator complex"/>
    <property type="evidence" value="ECO:0007669"/>
    <property type="project" value="TreeGrafter"/>
</dbReference>
<feature type="compositionally biased region" description="Polar residues" evidence="14">
    <location>
        <begin position="228"/>
        <end position="242"/>
    </location>
</feature>
<reference evidence="15" key="2">
    <citation type="submission" date="2025-08" db="UniProtKB">
        <authorList>
            <consortium name="Ensembl"/>
        </authorList>
    </citation>
    <scope>IDENTIFICATION</scope>
</reference>
<dbReference type="PROSITE" id="PS50082">
    <property type="entry name" value="WD_REPEATS_2"/>
    <property type="match status" value="1"/>
</dbReference>
<proteinExistence type="inferred from homology"/>
<dbReference type="GO" id="GO:0045666">
    <property type="term" value="P:positive regulation of neuron differentiation"/>
    <property type="evidence" value="ECO:0007669"/>
    <property type="project" value="Ensembl"/>
</dbReference>
<dbReference type="GO" id="GO:0051643">
    <property type="term" value="P:endoplasmic reticulum localization"/>
    <property type="evidence" value="ECO:0007669"/>
    <property type="project" value="Ensembl"/>
</dbReference>
<evidence type="ECO:0000256" key="4">
    <source>
        <dbReference type="ARBA" id="ARBA00022490"/>
    </source>
</evidence>
<dbReference type="InterPro" id="IPR009146">
    <property type="entry name" value="Groucho_enhance"/>
</dbReference>
<keyword evidence="4" id="KW-0963">Cytoplasm</keyword>
<comment type="subunit">
    <text evidence="12">Homodimers. Component of the subcortical maternal complex (SCMC), at least composed of NLRP5, KHDC3, OOEP, and TLE6. Within the complex, interacts with NLRP5, KHDC3 and OOEP. The SCMC may facilitate translocation of its components between the nuclear and cytoplasmic compartments. As part of the SCMC interacts with the SCMC-associated protein ZBED3. As part of the SCMC interacts with the SCMC-associated protein NLRP4F. As part of the SCMC interacts with the SCMC-associated protein CFL1/Cofilin-1. Interacts with FOXG1/BF-1; the interaction inhibits TLE1 interaction with FOXG1/BF-1. Interacts with NFATC1. Interacts with PAX6.</text>
</comment>
<keyword evidence="5" id="KW-0597">Phosphoprotein</keyword>
<evidence type="ECO:0000313" key="15">
    <source>
        <dbReference type="Ensembl" id="ENSPEMP00000028156.2"/>
    </source>
</evidence>
<dbReference type="PANTHER" id="PTHR10814:SF2">
    <property type="entry name" value="TRANSDUCIN-LIKE ENHANCER PROTEIN 6"/>
    <property type="match status" value="1"/>
</dbReference>
<dbReference type="GO" id="GO:0050769">
    <property type="term" value="P:positive regulation of neurogenesis"/>
    <property type="evidence" value="ECO:0007669"/>
    <property type="project" value="Ensembl"/>
</dbReference>
<keyword evidence="10" id="KW-0539">Nucleus</keyword>
<evidence type="ECO:0000256" key="11">
    <source>
        <dbReference type="ARBA" id="ARBA00073393"/>
    </source>
</evidence>
<dbReference type="InterPro" id="IPR015943">
    <property type="entry name" value="WD40/YVTN_repeat-like_dom_sf"/>
</dbReference>
<dbReference type="GO" id="GO:0140095">
    <property type="term" value="C:cytoplasmic lattice"/>
    <property type="evidence" value="ECO:0007669"/>
    <property type="project" value="Ensembl"/>
</dbReference>
<dbReference type="GO" id="GO:0044725">
    <property type="term" value="P:epigenetic programming in the zygotic pronuclei"/>
    <property type="evidence" value="ECO:0007669"/>
    <property type="project" value="Ensembl"/>
</dbReference>
<comment type="subcellular location">
    <subcellularLocation>
        <location evidence="2">Cytoplasm</location>
    </subcellularLocation>
    <subcellularLocation>
        <location evidence="1">Nucleus</location>
    </subcellularLocation>
</comment>
<evidence type="ECO:0000256" key="1">
    <source>
        <dbReference type="ARBA" id="ARBA00004123"/>
    </source>
</evidence>
<feature type="repeat" description="WD" evidence="13">
    <location>
        <begin position="392"/>
        <end position="420"/>
    </location>
</feature>
<name>A0A8C8U8V3_PERMB</name>
<evidence type="ECO:0000256" key="2">
    <source>
        <dbReference type="ARBA" id="ARBA00004496"/>
    </source>
</evidence>
<dbReference type="GO" id="GO:0040019">
    <property type="term" value="P:positive regulation of embryonic development"/>
    <property type="evidence" value="ECO:0007669"/>
    <property type="project" value="Ensembl"/>
</dbReference>
<evidence type="ECO:0000256" key="13">
    <source>
        <dbReference type="PROSITE-ProRule" id="PRU00221"/>
    </source>
</evidence>
<evidence type="ECO:0000256" key="10">
    <source>
        <dbReference type="ARBA" id="ARBA00023242"/>
    </source>
</evidence>
<dbReference type="GO" id="GO:0051293">
    <property type="term" value="P:establishment of spindle localization"/>
    <property type="evidence" value="ECO:0007669"/>
    <property type="project" value="Ensembl"/>
</dbReference>
<dbReference type="SMART" id="SM00320">
    <property type="entry name" value="WD40"/>
    <property type="match status" value="6"/>
</dbReference>
<evidence type="ECO:0000256" key="12">
    <source>
        <dbReference type="ARBA" id="ARBA00093475"/>
    </source>
</evidence>
<dbReference type="GO" id="GO:0090090">
    <property type="term" value="P:negative regulation of canonical Wnt signaling pathway"/>
    <property type="evidence" value="ECO:0007669"/>
    <property type="project" value="TreeGrafter"/>
</dbReference>
<dbReference type="GO" id="GO:0003714">
    <property type="term" value="F:transcription corepressor activity"/>
    <property type="evidence" value="ECO:0007669"/>
    <property type="project" value="TreeGrafter"/>
</dbReference>
<dbReference type="GO" id="GO:0030317">
    <property type="term" value="P:flagellated sperm motility"/>
    <property type="evidence" value="ECO:0007669"/>
    <property type="project" value="Ensembl"/>
</dbReference>
<evidence type="ECO:0000256" key="8">
    <source>
        <dbReference type="ARBA" id="ARBA00023015"/>
    </source>
</evidence>
<dbReference type="InterPro" id="IPR036322">
    <property type="entry name" value="WD40_repeat_dom_sf"/>
</dbReference>
<dbReference type="GO" id="GO:0007015">
    <property type="term" value="P:actin filament organization"/>
    <property type="evidence" value="ECO:0007669"/>
    <property type="project" value="Ensembl"/>
</dbReference>
<reference evidence="15 16" key="1">
    <citation type="submission" date="2018-10" db="EMBL/GenBank/DDBJ databases">
        <title>Improved assembly of the deer mouse Peromyscus maniculatus genome.</title>
        <authorList>
            <person name="Lassance J.-M."/>
            <person name="Hoekstra H.E."/>
        </authorList>
    </citation>
    <scope>NUCLEOTIDE SEQUENCE [LARGE SCALE GENOMIC DNA]</scope>
</reference>
<keyword evidence="16" id="KW-1185">Reference proteome</keyword>
<dbReference type="Gene3D" id="2.130.10.10">
    <property type="entry name" value="YVTN repeat-like/Quinoprotein amine dehydrogenase"/>
    <property type="match status" value="1"/>
</dbReference>